<evidence type="ECO:0008006" key="4">
    <source>
        <dbReference type="Google" id="ProtNLM"/>
    </source>
</evidence>
<keyword evidence="1" id="KW-0472">Membrane</keyword>
<gene>
    <name evidence="2" type="ORF">CYNAS_LOCUS22141</name>
</gene>
<comment type="caution">
    <text evidence="2">The sequence shown here is derived from an EMBL/GenBank/DDBJ whole genome shotgun (WGS) entry which is preliminary data.</text>
</comment>
<dbReference type="EMBL" id="CATQJL010000326">
    <property type="protein sequence ID" value="CAJ0610158.1"/>
    <property type="molecule type" value="Genomic_DNA"/>
</dbReference>
<sequence length="155" mass="17796">MNGFERPPLRVNRNFFYESENIFKLLEIALGICCAIFNAQCFPNDVVLRCTYTMHSVTQLFSVVCVNAFFLVTTTALVLCNLFGVVDSYYKFNFPVVERRVYLLTVIMYIVSLIMVIAAISQSRFVSAWVFPLIFTALTTVTYVYDLIRKYDGSP</sequence>
<feature type="transmembrane region" description="Helical" evidence="1">
    <location>
        <begin position="126"/>
        <end position="145"/>
    </location>
</feature>
<evidence type="ECO:0000313" key="2">
    <source>
        <dbReference type="EMBL" id="CAJ0610158.1"/>
    </source>
</evidence>
<evidence type="ECO:0000256" key="1">
    <source>
        <dbReference type="SAM" id="Phobius"/>
    </source>
</evidence>
<proteinExistence type="predicted"/>
<keyword evidence="1" id="KW-1133">Transmembrane helix</keyword>
<organism evidence="2 3">
    <name type="scientific">Cylicocyclus nassatus</name>
    <name type="common">Nematode worm</name>
    <dbReference type="NCBI Taxonomy" id="53992"/>
    <lineage>
        <taxon>Eukaryota</taxon>
        <taxon>Metazoa</taxon>
        <taxon>Ecdysozoa</taxon>
        <taxon>Nematoda</taxon>
        <taxon>Chromadorea</taxon>
        <taxon>Rhabditida</taxon>
        <taxon>Rhabditina</taxon>
        <taxon>Rhabditomorpha</taxon>
        <taxon>Strongyloidea</taxon>
        <taxon>Strongylidae</taxon>
        <taxon>Cylicocyclus</taxon>
    </lineage>
</organism>
<accession>A0AA36MHY2</accession>
<keyword evidence="3" id="KW-1185">Reference proteome</keyword>
<feature type="transmembrane region" description="Helical" evidence="1">
    <location>
        <begin position="60"/>
        <end position="89"/>
    </location>
</feature>
<keyword evidence="1" id="KW-0812">Transmembrane</keyword>
<feature type="transmembrane region" description="Helical" evidence="1">
    <location>
        <begin position="21"/>
        <end position="40"/>
    </location>
</feature>
<feature type="transmembrane region" description="Helical" evidence="1">
    <location>
        <begin position="101"/>
        <end position="120"/>
    </location>
</feature>
<reference evidence="2" key="1">
    <citation type="submission" date="2023-07" db="EMBL/GenBank/DDBJ databases">
        <authorList>
            <consortium name="CYATHOMIX"/>
        </authorList>
    </citation>
    <scope>NUCLEOTIDE SEQUENCE</scope>
    <source>
        <strain evidence="2">N/A</strain>
    </source>
</reference>
<evidence type="ECO:0000313" key="3">
    <source>
        <dbReference type="Proteomes" id="UP001176961"/>
    </source>
</evidence>
<protein>
    <recommendedName>
        <fullName evidence="4">MARVEL domain-containing protein</fullName>
    </recommendedName>
</protein>
<dbReference type="AlphaFoldDB" id="A0AA36MHY2"/>
<dbReference type="Proteomes" id="UP001176961">
    <property type="component" value="Unassembled WGS sequence"/>
</dbReference>
<name>A0AA36MHY2_CYLNA</name>